<dbReference type="Gene3D" id="3.40.30.10">
    <property type="entry name" value="Glutaredoxin"/>
    <property type="match status" value="1"/>
</dbReference>
<gene>
    <name evidence="2" type="ORF">AKJ09_08262</name>
</gene>
<organism evidence="2 3">
    <name type="scientific">Labilithrix luteola</name>
    <dbReference type="NCBI Taxonomy" id="1391654"/>
    <lineage>
        <taxon>Bacteria</taxon>
        <taxon>Pseudomonadati</taxon>
        <taxon>Myxococcota</taxon>
        <taxon>Polyangia</taxon>
        <taxon>Polyangiales</taxon>
        <taxon>Labilitrichaceae</taxon>
        <taxon>Labilithrix</taxon>
    </lineage>
</organism>
<dbReference type="Pfam" id="PF13410">
    <property type="entry name" value="GST_C_2"/>
    <property type="match status" value="1"/>
</dbReference>
<dbReference type="InterPro" id="IPR040079">
    <property type="entry name" value="Glutathione_S-Trfase"/>
</dbReference>
<dbReference type="OrthoDB" id="9799538at2"/>
<dbReference type="PATRIC" id="fig|1391654.3.peg.8371"/>
<dbReference type="Gene3D" id="1.20.1050.10">
    <property type="match status" value="1"/>
</dbReference>
<keyword evidence="3" id="KW-1185">Reference proteome</keyword>
<dbReference type="GO" id="GO:0006559">
    <property type="term" value="P:L-phenylalanine catabolic process"/>
    <property type="evidence" value="ECO:0007669"/>
    <property type="project" value="TreeGrafter"/>
</dbReference>
<keyword evidence="2" id="KW-0808">Transferase</keyword>
<dbReference type="InterPro" id="IPR004045">
    <property type="entry name" value="Glutathione_S-Trfase_N"/>
</dbReference>
<evidence type="ECO:0000259" key="1">
    <source>
        <dbReference type="PROSITE" id="PS50404"/>
    </source>
</evidence>
<dbReference type="AlphaFoldDB" id="A0A0K1Q797"/>
<feature type="domain" description="GST N-terminal" evidence="1">
    <location>
        <begin position="3"/>
        <end position="87"/>
    </location>
</feature>
<evidence type="ECO:0000313" key="2">
    <source>
        <dbReference type="EMBL" id="AKV01599.1"/>
    </source>
</evidence>
<evidence type="ECO:0000313" key="3">
    <source>
        <dbReference type="Proteomes" id="UP000064967"/>
    </source>
</evidence>
<dbReference type="GO" id="GO:0016034">
    <property type="term" value="F:maleylacetoacetate isomerase activity"/>
    <property type="evidence" value="ECO:0007669"/>
    <property type="project" value="TreeGrafter"/>
</dbReference>
<dbReference type="KEGG" id="llu:AKJ09_08262"/>
<dbReference type="PANTHER" id="PTHR42673:SF4">
    <property type="entry name" value="MALEYLACETOACETATE ISOMERASE"/>
    <property type="match status" value="1"/>
</dbReference>
<dbReference type="SUPFAM" id="SSF52833">
    <property type="entry name" value="Thioredoxin-like"/>
    <property type="match status" value="1"/>
</dbReference>
<dbReference type="GO" id="GO:0004364">
    <property type="term" value="F:glutathione transferase activity"/>
    <property type="evidence" value="ECO:0007669"/>
    <property type="project" value="TreeGrafter"/>
</dbReference>
<dbReference type="STRING" id="1391654.AKJ09_08262"/>
<dbReference type="InterPro" id="IPR036282">
    <property type="entry name" value="Glutathione-S-Trfase_C_sf"/>
</dbReference>
<dbReference type="Pfam" id="PF13409">
    <property type="entry name" value="GST_N_2"/>
    <property type="match status" value="1"/>
</dbReference>
<dbReference type="RefSeq" id="WP_146652670.1">
    <property type="nucleotide sequence ID" value="NZ_CP012333.1"/>
</dbReference>
<dbReference type="SUPFAM" id="SSF47616">
    <property type="entry name" value="GST C-terminal domain-like"/>
    <property type="match status" value="1"/>
</dbReference>
<dbReference type="EMBL" id="CP012333">
    <property type="protein sequence ID" value="AKV01599.1"/>
    <property type="molecule type" value="Genomic_DNA"/>
</dbReference>
<sequence length="220" mass="24360">MKPILYVGNRNYSSWSLRPWLVLAWSGLDFETRTLPLGGAGYSHRQMPSVLAISPSGTVPALHIGDDVISDSLAISEWAAEQVPSLWPSAPIARAHARSAACEMHSGFVALRTHLTCNIRRRTAPRALNEEVARDVARIETLWNTLRRRYGAGGPFLFGATPTIADAFYTPVATRFRTYGVKLGEEAAQYSETLLTTPAFLEWEKEAIAESWTIPESDEK</sequence>
<dbReference type="SFLD" id="SFLDS00019">
    <property type="entry name" value="Glutathione_Transferase_(cytos"/>
    <property type="match status" value="1"/>
</dbReference>
<reference evidence="2 3" key="1">
    <citation type="submission" date="2015-08" db="EMBL/GenBank/DDBJ databases">
        <authorList>
            <person name="Babu N.S."/>
            <person name="Beckwith C.J."/>
            <person name="Beseler K.G."/>
            <person name="Brison A."/>
            <person name="Carone J.V."/>
            <person name="Caskin T.P."/>
            <person name="Diamond M."/>
            <person name="Durham M.E."/>
            <person name="Foxe J.M."/>
            <person name="Go M."/>
            <person name="Henderson B.A."/>
            <person name="Jones I.B."/>
            <person name="McGettigan J.A."/>
            <person name="Micheletti S.J."/>
            <person name="Nasrallah M.E."/>
            <person name="Ortiz D."/>
            <person name="Piller C.R."/>
            <person name="Privatt S.R."/>
            <person name="Schneider S.L."/>
            <person name="Sharp S."/>
            <person name="Smith T.C."/>
            <person name="Stanton J.D."/>
            <person name="Ullery H.E."/>
            <person name="Wilson R.J."/>
            <person name="Serrano M.G."/>
            <person name="Buck G."/>
            <person name="Lee V."/>
            <person name="Wang Y."/>
            <person name="Carvalho R."/>
            <person name="Voegtly L."/>
            <person name="Shi R."/>
            <person name="Duckworth R."/>
            <person name="Johnson A."/>
            <person name="Loviza R."/>
            <person name="Walstead R."/>
            <person name="Shah Z."/>
            <person name="Kiflezghi M."/>
            <person name="Wade K."/>
            <person name="Ball S.L."/>
            <person name="Bradley K.W."/>
            <person name="Asai D.J."/>
            <person name="Bowman C.A."/>
            <person name="Russell D.A."/>
            <person name="Pope W.H."/>
            <person name="Jacobs-Sera D."/>
            <person name="Hendrix R.W."/>
            <person name="Hatfull G.F."/>
        </authorList>
    </citation>
    <scope>NUCLEOTIDE SEQUENCE [LARGE SCALE GENOMIC DNA]</scope>
    <source>
        <strain evidence="2 3">DSM 27648</strain>
    </source>
</reference>
<dbReference type="Proteomes" id="UP000064967">
    <property type="component" value="Chromosome"/>
</dbReference>
<dbReference type="CDD" id="cd03194">
    <property type="entry name" value="GST_C_3"/>
    <property type="match status" value="1"/>
</dbReference>
<dbReference type="InterPro" id="IPR036249">
    <property type="entry name" value="Thioredoxin-like_sf"/>
</dbReference>
<proteinExistence type="predicted"/>
<accession>A0A0K1Q797</accession>
<dbReference type="PANTHER" id="PTHR42673">
    <property type="entry name" value="MALEYLACETOACETATE ISOMERASE"/>
    <property type="match status" value="1"/>
</dbReference>
<dbReference type="GO" id="GO:0006749">
    <property type="term" value="P:glutathione metabolic process"/>
    <property type="evidence" value="ECO:0007669"/>
    <property type="project" value="TreeGrafter"/>
</dbReference>
<dbReference type="PROSITE" id="PS50404">
    <property type="entry name" value="GST_NTER"/>
    <property type="match status" value="1"/>
</dbReference>
<protein>
    <submittedName>
        <fullName evidence="2">Glutathione S-transferase</fullName>
    </submittedName>
</protein>
<name>A0A0K1Q797_9BACT</name>